<dbReference type="Proteomes" id="UP000070700">
    <property type="component" value="Unassembled WGS sequence"/>
</dbReference>
<organism evidence="1 2">
    <name type="scientific">Mollisia scopiformis</name>
    <name type="common">Conifer needle endophyte fungus</name>
    <name type="synonym">Phialocephala scopiformis</name>
    <dbReference type="NCBI Taxonomy" id="149040"/>
    <lineage>
        <taxon>Eukaryota</taxon>
        <taxon>Fungi</taxon>
        <taxon>Dikarya</taxon>
        <taxon>Ascomycota</taxon>
        <taxon>Pezizomycotina</taxon>
        <taxon>Leotiomycetes</taxon>
        <taxon>Helotiales</taxon>
        <taxon>Mollisiaceae</taxon>
        <taxon>Mollisia</taxon>
    </lineage>
</organism>
<dbReference type="KEGG" id="psco:LY89DRAFT_155042"/>
<dbReference type="AlphaFoldDB" id="A0A194WZ36"/>
<name>A0A194WZ36_MOLSC</name>
<accession>A0A194WZ36</accession>
<gene>
    <name evidence="1" type="ORF">LY89DRAFT_155042</name>
</gene>
<proteinExistence type="predicted"/>
<reference evidence="1 2" key="1">
    <citation type="submission" date="2015-10" db="EMBL/GenBank/DDBJ databases">
        <title>Full genome of DAOMC 229536 Phialocephala scopiformis, a fungal endophyte of spruce producing the potent anti-insectan compound rugulosin.</title>
        <authorList>
            <consortium name="DOE Joint Genome Institute"/>
            <person name="Walker A.K."/>
            <person name="Frasz S.L."/>
            <person name="Seifert K.A."/>
            <person name="Miller J.D."/>
            <person name="Mondo S.J."/>
            <person name="Labutti K."/>
            <person name="Lipzen A."/>
            <person name="Dockter R."/>
            <person name="Kennedy M."/>
            <person name="Grigoriev I.V."/>
            <person name="Spatafora J.W."/>
        </authorList>
    </citation>
    <scope>NUCLEOTIDE SEQUENCE [LARGE SCALE GENOMIC DNA]</scope>
    <source>
        <strain evidence="1 2">CBS 120377</strain>
    </source>
</reference>
<evidence type="ECO:0000313" key="2">
    <source>
        <dbReference type="Proteomes" id="UP000070700"/>
    </source>
</evidence>
<dbReference type="EMBL" id="KQ947422">
    <property type="protein sequence ID" value="KUJ13216.1"/>
    <property type="molecule type" value="Genomic_DNA"/>
</dbReference>
<evidence type="ECO:0000313" key="1">
    <source>
        <dbReference type="EMBL" id="KUJ13216.1"/>
    </source>
</evidence>
<sequence length="156" mass="17660">MQLTRLLYIKPKACLNQPLLSSLRCLLQYFNMYCIKCENILNLDILMGTSQGVQAVGQDAPQPYPHHESISTLALSAKVGCALCKVVLKSVSKYHLNRLGALHGAKAQIYFELSRQDALCFLTQRRSFWDATTFRRLESYACEGVTPVREALQTFR</sequence>
<dbReference type="RefSeq" id="XP_018067571.1">
    <property type="nucleotide sequence ID" value="XM_018205444.1"/>
</dbReference>
<protein>
    <submittedName>
        <fullName evidence="1">Uncharacterized protein</fullName>
    </submittedName>
</protein>
<dbReference type="InParanoid" id="A0A194WZ36"/>
<dbReference type="GeneID" id="28815170"/>
<keyword evidence="2" id="KW-1185">Reference proteome</keyword>